<sequence length="173" mass="19855">MFLPTKILSTICFVVVSVNCFETANLEIPELEYLNKSVNPCDNFYEFTCGNFQNVKPRPEKLPLWDHFIILQEELHALMKVILKSPEHEEDPVALTKARAAYNACINVDYADQLQMPEIKILEDEDWPLISHSEGASFNWNAVGKLIATYGVQLFFTIEVMPNLFDAHNNVIY</sequence>
<name>A0A8K0CXD4_IGNLU</name>
<dbReference type="PANTHER" id="PTHR11733">
    <property type="entry name" value="ZINC METALLOPROTEASE FAMILY M13 NEPRILYSIN-RELATED"/>
    <property type="match status" value="1"/>
</dbReference>
<dbReference type="InterPro" id="IPR042089">
    <property type="entry name" value="Peptidase_M13_dom_2"/>
</dbReference>
<dbReference type="GO" id="GO:0016485">
    <property type="term" value="P:protein processing"/>
    <property type="evidence" value="ECO:0007669"/>
    <property type="project" value="TreeGrafter"/>
</dbReference>
<feature type="domain" description="Peptidase M13 N-terminal" evidence="4">
    <location>
        <begin position="40"/>
        <end position="173"/>
    </location>
</feature>
<dbReference type="EMBL" id="VTPC01008253">
    <property type="protein sequence ID" value="KAF2893087.1"/>
    <property type="molecule type" value="Genomic_DNA"/>
</dbReference>
<protein>
    <recommendedName>
        <fullName evidence="4">Peptidase M13 N-terminal domain-containing protein</fullName>
    </recommendedName>
</protein>
<evidence type="ECO:0000256" key="1">
    <source>
        <dbReference type="ARBA" id="ARBA00004401"/>
    </source>
</evidence>
<dbReference type="PROSITE" id="PS51885">
    <property type="entry name" value="NEPRILYSIN"/>
    <property type="match status" value="1"/>
</dbReference>
<proteinExistence type="inferred from homology"/>
<dbReference type="OrthoDB" id="6475849at2759"/>
<evidence type="ECO:0000313" key="6">
    <source>
        <dbReference type="Proteomes" id="UP000801492"/>
    </source>
</evidence>
<gene>
    <name evidence="5" type="ORF">ILUMI_13084</name>
</gene>
<comment type="subcellular location">
    <subcellularLocation>
        <location evidence="1">Cell membrane</location>
        <topology evidence="1">Single-pass type II membrane protein</topology>
    </subcellularLocation>
</comment>
<comment type="caution">
    <text evidence="5">The sequence shown here is derived from an EMBL/GenBank/DDBJ whole genome shotgun (WGS) entry which is preliminary data.</text>
</comment>
<dbReference type="GO" id="GO:0005886">
    <property type="term" value="C:plasma membrane"/>
    <property type="evidence" value="ECO:0007669"/>
    <property type="project" value="UniProtKB-SubCell"/>
</dbReference>
<dbReference type="GO" id="GO:0004222">
    <property type="term" value="F:metalloendopeptidase activity"/>
    <property type="evidence" value="ECO:0007669"/>
    <property type="project" value="InterPro"/>
</dbReference>
<dbReference type="AlphaFoldDB" id="A0A8K0CXD4"/>
<dbReference type="SUPFAM" id="SSF55486">
    <property type="entry name" value="Metalloproteases ('zincins'), catalytic domain"/>
    <property type="match status" value="1"/>
</dbReference>
<dbReference type="PANTHER" id="PTHR11733:SF167">
    <property type="entry name" value="FI17812P1-RELATED"/>
    <property type="match status" value="1"/>
</dbReference>
<dbReference type="Proteomes" id="UP000801492">
    <property type="component" value="Unassembled WGS sequence"/>
</dbReference>
<feature type="signal peptide" evidence="3">
    <location>
        <begin position="1"/>
        <end position="20"/>
    </location>
</feature>
<feature type="non-terminal residue" evidence="5">
    <location>
        <position position="1"/>
    </location>
</feature>
<accession>A0A8K0CXD4</accession>
<evidence type="ECO:0000313" key="5">
    <source>
        <dbReference type="EMBL" id="KAF2893087.1"/>
    </source>
</evidence>
<dbReference type="InterPro" id="IPR008753">
    <property type="entry name" value="Peptidase_M13_N"/>
</dbReference>
<evidence type="ECO:0000256" key="2">
    <source>
        <dbReference type="ARBA" id="ARBA00007357"/>
    </source>
</evidence>
<evidence type="ECO:0000256" key="3">
    <source>
        <dbReference type="SAM" id="SignalP"/>
    </source>
</evidence>
<evidence type="ECO:0000259" key="4">
    <source>
        <dbReference type="Pfam" id="PF05649"/>
    </source>
</evidence>
<keyword evidence="6" id="KW-1185">Reference proteome</keyword>
<organism evidence="5 6">
    <name type="scientific">Ignelater luminosus</name>
    <name type="common">Cucubano</name>
    <name type="synonym">Pyrophorus luminosus</name>
    <dbReference type="NCBI Taxonomy" id="2038154"/>
    <lineage>
        <taxon>Eukaryota</taxon>
        <taxon>Metazoa</taxon>
        <taxon>Ecdysozoa</taxon>
        <taxon>Arthropoda</taxon>
        <taxon>Hexapoda</taxon>
        <taxon>Insecta</taxon>
        <taxon>Pterygota</taxon>
        <taxon>Neoptera</taxon>
        <taxon>Endopterygota</taxon>
        <taxon>Coleoptera</taxon>
        <taxon>Polyphaga</taxon>
        <taxon>Elateriformia</taxon>
        <taxon>Elateroidea</taxon>
        <taxon>Elateridae</taxon>
        <taxon>Agrypninae</taxon>
        <taxon>Pyrophorini</taxon>
        <taxon>Ignelater</taxon>
    </lineage>
</organism>
<dbReference type="InterPro" id="IPR000718">
    <property type="entry name" value="Peptidase_M13"/>
</dbReference>
<dbReference type="Pfam" id="PF05649">
    <property type="entry name" value="Peptidase_M13_N"/>
    <property type="match status" value="1"/>
</dbReference>
<comment type="similarity">
    <text evidence="2">Belongs to the peptidase M13 family.</text>
</comment>
<reference evidence="5" key="1">
    <citation type="submission" date="2019-08" db="EMBL/GenBank/DDBJ databases">
        <title>The genome of the North American firefly Photinus pyralis.</title>
        <authorList>
            <consortium name="Photinus pyralis genome working group"/>
            <person name="Fallon T.R."/>
            <person name="Sander Lower S.E."/>
            <person name="Weng J.-K."/>
        </authorList>
    </citation>
    <scope>NUCLEOTIDE SEQUENCE</scope>
    <source>
        <strain evidence="5">TRF0915ILg1</strain>
        <tissue evidence="5">Whole body</tissue>
    </source>
</reference>
<keyword evidence="3" id="KW-0732">Signal</keyword>
<dbReference type="Gene3D" id="3.40.390.10">
    <property type="entry name" value="Collagenase (Catalytic Domain)"/>
    <property type="match status" value="1"/>
</dbReference>
<feature type="chain" id="PRO_5035429678" description="Peptidase M13 N-terminal domain-containing protein" evidence="3">
    <location>
        <begin position="21"/>
        <end position="173"/>
    </location>
</feature>
<dbReference type="InterPro" id="IPR024079">
    <property type="entry name" value="MetalloPept_cat_dom_sf"/>
</dbReference>
<dbReference type="Gene3D" id="1.10.1380.10">
    <property type="entry name" value="Neutral endopeptidase , domain2"/>
    <property type="match status" value="1"/>
</dbReference>